<dbReference type="EMBL" id="RQHS01000001">
    <property type="protein sequence ID" value="TGN04133.1"/>
    <property type="molecule type" value="Genomic_DNA"/>
</dbReference>
<feature type="transmembrane region" description="Helical" evidence="1">
    <location>
        <begin position="39"/>
        <end position="59"/>
    </location>
</feature>
<keyword evidence="1" id="KW-0472">Membrane</keyword>
<organism evidence="3 4">
    <name type="scientific">Leptospira dzoumogneensis</name>
    <dbReference type="NCBI Taxonomy" id="2484904"/>
    <lineage>
        <taxon>Bacteria</taxon>
        <taxon>Pseudomonadati</taxon>
        <taxon>Spirochaetota</taxon>
        <taxon>Spirochaetia</taxon>
        <taxon>Leptospirales</taxon>
        <taxon>Leptospiraceae</taxon>
        <taxon>Leptospira</taxon>
    </lineage>
</organism>
<dbReference type="CDD" id="cd00229">
    <property type="entry name" value="SGNH_hydrolase"/>
    <property type="match status" value="1"/>
</dbReference>
<feature type="domain" description="SGNH hydrolase-type esterase" evidence="2">
    <location>
        <begin position="86"/>
        <end position="252"/>
    </location>
</feature>
<keyword evidence="1" id="KW-0812">Transmembrane</keyword>
<dbReference type="GO" id="GO:0004622">
    <property type="term" value="F:phosphatidylcholine lysophospholipase activity"/>
    <property type="evidence" value="ECO:0007669"/>
    <property type="project" value="TreeGrafter"/>
</dbReference>
<dbReference type="Proteomes" id="UP000297241">
    <property type="component" value="Unassembled WGS sequence"/>
</dbReference>
<dbReference type="OrthoDB" id="9794725at2"/>
<dbReference type="InterPro" id="IPR036514">
    <property type="entry name" value="SGNH_hydro_sf"/>
</dbReference>
<evidence type="ECO:0000256" key="1">
    <source>
        <dbReference type="SAM" id="Phobius"/>
    </source>
</evidence>
<dbReference type="Gene3D" id="3.40.50.1110">
    <property type="entry name" value="SGNH hydrolase"/>
    <property type="match status" value="1"/>
</dbReference>
<evidence type="ECO:0000313" key="3">
    <source>
        <dbReference type="EMBL" id="TGN04133.1"/>
    </source>
</evidence>
<dbReference type="InterPro" id="IPR051532">
    <property type="entry name" value="Ester_Hydrolysis_Enzymes"/>
</dbReference>
<dbReference type="Pfam" id="PF13472">
    <property type="entry name" value="Lipase_GDSL_2"/>
    <property type="match status" value="1"/>
</dbReference>
<dbReference type="SUPFAM" id="SSF52266">
    <property type="entry name" value="SGNH hydrolase"/>
    <property type="match status" value="1"/>
</dbReference>
<protein>
    <submittedName>
        <fullName evidence="3">SGNH/GDSL hydrolase family protein</fullName>
    </submittedName>
</protein>
<keyword evidence="3" id="KW-0378">Hydrolase</keyword>
<keyword evidence="1" id="KW-1133">Transmembrane helix</keyword>
<comment type="caution">
    <text evidence="3">The sequence shown here is derived from an EMBL/GenBank/DDBJ whole genome shotgun (WGS) entry which is preliminary data.</text>
</comment>
<keyword evidence="4" id="KW-1185">Reference proteome</keyword>
<evidence type="ECO:0000259" key="2">
    <source>
        <dbReference type="Pfam" id="PF13472"/>
    </source>
</evidence>
<name>A0A4Z1AVI8_9LEPT</name>
<reference evidence="3" key="1">
    <citation type="journal article" date="2019" name="PLoS Negl. Trop. Dis.">
        <title>Revisiting the worldwide diversity of Leptospira species in the environment.</title>
        <authorList>
            <person name="Vincent A.T."/>
            <person name="Schiettekatte O."/>
            <person name="Bourhy P."/>
            <person name="Veyrier F.J."/>
            <person name="Picardeau M."/>
        </authorList>
    </citation>
    <scope>NUCLEOTIDE SEQUENCE [LARGE SCALE GENOMIC DNA]</scope>
    <source>
        <strain evidence="3">201601113</strain>
    </source>
</reference>
<dbReference type="AlphaFoldDB" id="A0A4Z1AVI8"/>
<evidence type="ECO:0000313" key="4">
    <source>
        <dbReference type="Proteomes" id="UP000297241"/>
    </source>
</evidence>
<sequence>MFGHAHKFACFANVRPCNIFCYTVESSKGRFSENMKRSIYSFLIIIILYFIGSIIYTIISAYKVPENNLDSFLKSEDRTPKRFVVFLGDSITHGTVSHNYVQSLSEEPNLKKFTFVNEGINSRLTYQILEKLDDTIRLAPEHIFILIGTNDAKASLNEEEYEGYHSLWNLPEVPTISTYEKNLRKIVSLLKAETNAKIHLISIPVLGESLDSTPLKQSITYSNIIRNIAKESNSYYIPLNETLVADLKNRPNRTGNTYSRNIMKMYWIIFKHFGLFQSWDKISDQSDLIFMTDGIHMNSRAGKILEDMIQKDLKE</sequence>
<proteinExistence type="predicted"/>
<dbReference type="PANTHER" id="PTHR30383:SF5">
    <property type="entry name" value="SGNH HYDROLASE-TYPE ESTERASE DOMAIN-CONTAINING PROTEIN"/>
    <property type="match status" value="1"/>
</dbReference>
<dbReference type="PANTHER" id="PTHR30383">
    <property type="entry name" value="THIOESTERASE 1/PROTEASE 1/LYSOPHOSPHOLIPASE L1"/>
    <property type="match status" value="1"/>
</dbReference>
<dbReference type="InterPro" id="IPR013830">
    <property type="entry name" value="SGNH_hydro"/>
</dbReference>
<accession>A0A4Z1AVI8</accession>
<gene>
    <name evidence="3" type="ORF">EHR06_00165</name>
</gene>